<dbReference type="RefSeq" id="WP_095074867.1">
    <property type="nucleotide sequence ID" value="NZ_LT899436.1"/>
</dbReference>
<dbReference type="InterPro" id="IPR025524">
    <property type="entry name" value="DUF4412"/>
</dbReference>
<feature type="domain" description="DUF4412" evidence="2">
    <location>
        <begin position="78"/>
        <end position="195"/>
    </location>
</feature>
<dbReference type="Pfam" id="PF14371">
    <property type="entry name" value="DUF4412"/>
    <property type="match status" value="1"/>
</dbReference>
<evidence type="ECO:0000313" key="4">
    <source>
        <dbReference type="Proteomes" id="UP000215214"/>
    </source>
</evidence>
<sequence>MRTKKLIRIICVVGGLLYAPMNVQAQFWKKVSKRLQNKVENKAMNKIDKKADETIDGALKKKKKKKKSTSANSKYSFKGSVTVEVSNDRNDKTVFNLLFNRREDVICMEMNVDGTNQIYNVITPSKIISLIDAGGMKIKKESESIEFDNSDKMPQGEEGLIKTGNTKTILGYNCEEYQYKNEEGSASIWVTSKFPIESNYAPLLGMTNSTNIKGFVLELNYESKSGEKGLVQVIKIEKDKKQEINTADYKSMF</sequence>
<keyword evidence="1" id="KW-0732">Signal</keyword>
<evidence type="ECO:0000313" key="3">
    <source>
        <dbReference type="EMBL" id="SNR17679.1"/>
    </source>
</evidence>
<accession>A0A238UES3</accession>
<dbReference type="OrthoDB" id="1524221at2"/>
<protein>
    <recommendedName>
        <fullName evidence="2">DUF4412 domain-containing protein</fullName>
    </recommendedName>
</protein>
<evidence type="ECO:0000259" key="2">
    <source>
        <dbReference type="Pfam" id="PF14371"/>
    </source>
</evidence>
<organism evidence="3 4">
    <name type="scientific">Tenacibaculum jejuense</name>
    <dbReference type="NCBI Taxonomy" id="584609"/>
    <lineage>
        <taxon>Bacteria</taxon>
        <taxon>Pseudomonadati</taxon>
        <taxon>Bacteroidota</taxon>
        <taxon>Flavobacteriia</taxon>
        <taxon>Flavobacteriales</taxon>
        <taxon>Flavobacteriaceae</taxon>
        <taxon>Tenacibaculum</taxon>
    </lineage>
</organism>
<gene>
    <name evidence="3" type="ORF">TJEJU_4055</name>
</gene>
<feature type="chain" id="PRO_5012037151" description="DUF4412 domain-containing protein" evidence="1">
    <location>
        <begin position="26"/>
        <end position="253"/>
    </location>
</feature>
<dbReference type="EMBL" id="LT899436">
    <property type="protein sequence ID" value="SNR17679.1"/>
    <property type="molecule type" value="Genomic_DNA"/>
</dbReference>
<dbReference type="KEGG" id="tje:TJEJU_4055"/>
<feature type="signal peptide" evidence="1">
    <location>
        <begin position="1"/>
        <end position="25"/>
    </location>
</feature>
<evidence type="ECO:0000256" key="1">
    <source>
        <dbReference type="SAM" id="SignalP"/>
    </source>
</evidence>
<dbReference type="AlphaFoldDB" id="A0A238UES3"/>
<dbReference type="Proteomes" id="UP000215214">
    <property type="component" value="Chromosome TJEJU"/>
</dbReference>
<reference evidence="3 4" key="1">
    <citation type="submission" date="2017-07" db="EMBL/GenBank/DDBJ databases">
        <authorList>
            <person name="Sun Z.S."/>
            <person name="Albrecht U."/>
            <person name="Echele G."/>
            <person name="Lee C.C."/>
        </authorList>
    </citation>
    <scope>NUCLEOTIDE SEQUENCE [LARGE SCALE GENOMIC DNA]</scope>
    <source>
        <strain evidence="4">type strain: KCTC 22618</strain>
    </source>
</reference>
<name>A0A238UES3_9FLAO</name>
<proteinExistence type="predicted"/>
<keyword evidence="4" id="KW-1185">Reference proteome</keyword>